<organism evidence="2 3">
    <name type="scientific">Cajanus cajan</name>
    <name type="common">Pigeon pea</name>
    <name type="synonym">Cajanus indicus</name>
    <dbReference type="NCBI Taxonomy" id="3821"/>
    <lineage>
        <taxon>Eukaryota</taxon>
        <taxon>Viridiplantae</taxon>
        <taxon>Streptophyta</taxon>
        <taxon>Embryophyta</taxon>
        <taxon>Tracheophyta</taxon>
        <taxon>Spermatophyta</taxon>
        <taxon>Magnoliopsida</taxon>
        <taxon>eudicotyledons</taxon>
        <taxon>Gunneridae</taxon>
        <taxon>Pentapetalae</taxon>
        <taxon>rosids</taxon>
        <taxon>fabids</taxon>
        <taxon>Fabales</taxon>
        <taxon>Fabaceae</taxon>
        <taxon>Papilionoideae</taxon>
        <taxon>50 kb inversion clade</taxon>
        <taxon>NPAAA clade</taxon>
        <taxon>indigoferoid/millettioid clade</taxon>
        <taxon>Phaseoleae</taxon>
        <taxon>Cajanus</taxon>
    </lineage>
</organism>
<dbReference type="AlphaFoldDB" id="A0A151QRY9"/>
<accession>A0A151QRY9</accession>
<gene>
    <name evidence="2" type="ORF">KK1_046109</name>
</gene>
<keyword evidence="3" id="KW-1185">Reference proteome</keyword>
<sequence length="91" mass="10852">MKAKIEEEEKQRKKKKKKGPPSWTKEKGKEVSSLEANVPLKKLFTRLTYLSKMILRKHYCLNNLYTSFISKRHSLPLVMNLSLYLKRSKHF</sequence>
<dbReference type="Proteomes" id="UP000075243">
    <property type="component" value="Unassembled WGS sequence"/>
</dbReference>
<feature type="compositionally biased region" description="Basic and acidic residues" evidence="1">
    <location>
        <begin position="1"/>
        <end position="11"/>
    </location>
</feature>
<name>A0A151QRY9_CAJCA</name>
<protein>
    <submittedName>
        <fullName evidence="2">Uncharacterized protein</fullName>
    </submittedName>
</protein>
<dbReference type="Gramene" id="C.cajan_47506.t">
    <property type="protein sequence ID" value="C.cajan_47506.t.cds1"/>
    <property type="gene ID" value="C.cajan_47506"/>
</dbReference>
<dbReference type="EMBL" id="KQ484999">
    <property type="protein sequence ID" value="KYP33077.1"/>
    <property type="molecule type" value="Genomic_DNA"/>
</dbReference>
<reference evidence="2" key="1">
    <citation type="journal article" date="2012" name="Nat. Biotechnol.">
        <title>Draft genome sequence of pigeonpea (Cajanus cajan), an orphan legume crop of resource-poor farmers.</title>
        <authorList>
            <person name="Varshney R.K."/>
            <person name="Chen W."/>
            <person name="Li Y."/>
            <person name="Bharti A.K."/>
            <person name="Saxena R.K."/>
            <person name="Schlueter J.A."/>
            <person name="Donoghue M.T."/>
            <person name="Azam S."/>
            <person name="Fan G."/>
            <person name="Whaley A.M."/>
            <person name="Farmer A.D."/>
            <person name="Sheridan J."/>
            <person name="Iwata A."/>
            <person name="Tuteja R."/>
            <person name="Penmetsa R.V."/>
            <person name="Wu W."/>
            <person name="Upadhyaya H.D."/>
            <person name="Yang S.P."/>
            <person name="Shah T."/>
            <person name="Saxena K.B."/>
            <person name="Michael T."/>
            <person name="McCombie W.R."/>
            <person name="Yang B."/>
            <person name="Zhang G."/>
            <person name="Yang H."/>
            <person name="Wang J."/>
            <person name="Spillane C."/>
            <person name="Cook D.R."/>
            <person name="May G.D."/>
            <person name="Xu X."/>
            <person name="Jackson S.A."/>
        </authorList>
    </citation>
    <scope>NUCLEOTIDE SEQUENCE [LARGE SCALE GENOMIC DNA]</scope>
</reference>
<proteinExistence type="predicted"/>
<evidence type="ECO:0000313" key="3">
    <source>
        <dbReference type="Proteomes" id="UP000075243"/>
    </source>
</evidence>
<feature type="region of interest" description="Disordered" evidence="1">
    <location>
        <begin position="1"/>
        <end position="32"/>
    </location>
</feature>
<evidence type="ECO:0000256" key="1">
    <source>
        <dbReference type="SAM" id="MobiDB-lite"/>
    </source>
</evidence>
<evidence type="ECO:0000313" key="2">
    <source>
        <dbReference type="EMBL" id="KYP33077.1"/>
    </source>
</evidence>